<dbReference type="InterPro" id="IPR039781">
    <property type="entry name" value="Rad21/Rec8-like"/>
</dbReference>
<evidence type="ECO:0000313" key="6">
    <source>
        <dbReference type="EMBL" id="OUS42572.1"/>
    </source>
</evidence>
<feature type="compositionally biased region" description="Polar residues" evidence="3">
    <location>
        <begin position="507"/>
        <end position="516"/>
    </location>
</feature>
<proteinExistence type="predicted"/>
<reference evidence="6" key="1">
    <citation type="submission" date="2017-04" db="EMBL/GenBank/DDBJ databases">
        <title>Population genomics of picophytoplankton unveils novel chromosome hypervariability.</title>
        <authorList>
            <consortium name="DOE Joint Genome Institute"/>
            <person name="Blanc-Mathieu R."/>
            <person name="Krasovec M."/>
            <person name="Hebrard M."/>
            <person name="Yau S."/>
            <person name="Desgranges E."/>
            <person name="Martin J."/>
            <person name="Schackwitz W."/>
            <person name="Kuo A."/>
            <person name="Salin G."/>
            <person name="Donnadieu C."/>
            <person name="Desdevises Y."/>
            <person name="Sanchez-Ferandin S."/>
            <person name="Moreau H."/>
            <person name="Rivals E."/>
            <person name="Grigoriev I.V."/>
            <person name="Grimsley N."/>
            <person name="Eyre-Walker A."/>
            <person name="Piganeau G."/>
        </authorList>
    </citation>
    <scope>NUCLEOTIDE SEQUENCE [LARGE SCALE GENOMIC DNA]</scope>
    <source>
        <strain evidence="6">RCC 1115</strain>
    </source>
</reference>
<gene>
    <name evidence="6" type="ORF">BE221DRAFT_162350</name>
</gene>
<dbReference type="AlphaFoldDB" id="A0A1Y5I5Z1"/>
<feature type="region of interest" description="Disordered" evidence="3">
    <location>
        <begin position="502"/>
        <end position="530"/>
    </location>
</feature>
<sequence>MFYSSELLCAKGALGQIWVRAETRAEPLRAILTADRMTRNKTNTLSVTSSCATIMNPPSPLVRLGEEGAEHALRLAALLMRGVVALYSRKVRFLYEDCVKALSRLNALTAPVRADRNLLEKPEGGRDARVTNTVAYDGEILARPDFERVHVSQAFDSQAFHTAASEQLESVFDEAYDRYTVRQDDQINLLDFQMPMNEEQARIEEQYEYECAMDNDRDRYGGGRGDLNDDYADFRVARMEDMIDEQMPLVAEDEEPIEHEPIGTQLKRMREQQAMADKMMTLPQPKKKRQRTVAMARSCVFVFDHDTRIGSDVFRHWLASTSDIVHDRPDIDVVENVLRCKETERDFYFHSEGFKVNPAICARSALQLFVVDPAARFAFEQFADEPEIPVPYQSDDEYNANYYDTMYDEYGNVRSTEKMRYAVSAKKSTPGSFTGFFNRDKTTPSSTLLKSGRSSGLGFDSASKIPGMMIPEDPDEAFPLPENYDEILGGSELDFDTLRGAPRRRTTMPSQPSLNETDGADTSAHGTPQPIGKASMNLLQFLSRAVFTAEHQDVEMESVSLTDLCVLNHLNREKVARLFYQTLVLVGADYLTAYQDTDEAFGEITLVPGARFEFNAAD</sequence>
<dbReference type="EMBL" id="KZ155838">
    <property type="protein sequence ID" value="OUS42572.1"/>
    <property type="molecule type" value="Genomic_DNA"/>
</dbReference>
<dbReference type="GO" id="GO:0007062">
    <property type="term" value="P:sister chromatid cohesion"/>
    <property type="evidence" value="ECO:0007669"/>
    <property type="project" value="InterPro"/>
</dbReference>
<dbReference type="PANTHER" id="PTHR12585">
    <property type="entry name" value="SCC1 / RAD21 FAMILY MEMBER"/>
    <property type="match status" value="1"/>
</dbReference>
<keyword evidence="2" id="KW-0539">Nucleus</keyword>
<dbReference type="InterPro" id="IPR006910">
    <property type="entry name" value="Rad21_Rec8_N"/>
</dbReference>
<evidence type="ECO:0000259" key="5">
    <source>
        <dbReference type="Pfam" id="PF04825"/>
    </source>
</evidence>
<dbReference type="Pfam" id="PF04824">
    <property type="entry name" value="Rad21_Rec8"/>
    <property type="match status" value="1"/>
</dbReference>
<name>A0A1Y5I5Z1_OSTTA</name>
<evidence type="ECO:0000256" key="1">
    <source>
        <dbReference type="ARBA" id="ARBA00004123"/>
    </source>
</evidence>
<dbReference type="InterPro" id="IPR006909">
    <property type="entry name" value="Rad21/Rec8_C_eu"/>
</dbReference>
<dbReference type="GO" id="GO:0005634">
    <property type="term" value="C:nucleus"/>
    <property type="evidence" value="ECO:0007669"/>
    <property type="project" value="UniProtKB-SubCell"/>
</dbReference>
<accession>A0A1Y5I5Z1</accession>
<feature type="domain" description="Rad21/Rec8-like protein N-terminal" evidence="5">
    <location>
        <begin position="1"/>
        <end position="113"/>
    </location>
</feature>
<protein>
    <submittedName>
        <fullName evidence="6">Rad21-4 protein</fullName>
    </submittedName>
</protein>
<dbReference type="Proteomes" id="UP000195557">
    <property type="component" value="Unassembled WGS sequence"/>
</dbReference>
<dbReference type="Pfam" id="PF04825">
    <property type="entry name" value="Rad21_Rec8_N"/>
    <property type="match status" value="1"/>
</dbReference>
<feature type="domain" description="Rad21/Rec8-like protein C-terminal eukaryotic" evidence="4">
    <location>
        <begin position="557"/>
        <end position="612"/>
    </location>
</feature>
<dbReference type="eggNOG" id="KOG1213">
    <property type="taxonomic scope" value="Eukaryota"/>
</dbReference>
<dbReference type="PANTHER" id="PTHR12585:SF69">
    <property type="entry name" value="FI11703P"/>
    <property type="match status" value="1"/>
</dbReference>
<organism evidence="6">
    <name type="scientific">Ostreococcus tauri</name>
    <name type="common">Marine green alga</name>
    <dbReference type="NCBI Taxonomy" id="70448"/>
    <lineage>
        <taxon>Eukaryota</taxon>
        <taxon>Viridiplantae</taxon>
        <taxon>Chlorophyta</taxon>
        <taxon>Mamiellophyceae</taxon>
        <taxon>Mamiellales</taxon>
        <taxon>Bathycoccaceae</taxon>
        <taxon>Ostreococcus</taxon>
    </lineage>
</organism>
<comment type="subcellular location">
    <subcellularLocation>
        <location evidence="1">Nucleus</location>
    </subcellularLocation>
</comment>
<evidence type="ECO:0000259" key="4">
    <source>
        <dbReference type="Pfam" id="PF04824"/>
    </source>
</evidence>
<dbReference type="GO" id="GO:0008278">
    <property type="term" value="C:cohesin complex"/>
    <property type="evidence" value="ECO:0007669"/>
    <property type="project" value="InterPro"/>
</dbReference>
<evidence type="ECO:0000256" key="3">
    <source>
        <dbReference type="SAM" id="MobiDB-lite"/>
    </source>
</evidence>
<dbReference type="GO" id="GO:0003682">
    <property type="term" value="F:chromatin binding"/>
    <property type="evidence" value="ECO:0007669"/>
    <property type="project" value="TreeGrafter"/>
</dbReference>
<evidence type="ECO:0000256" key="2">
    <source>
        <dbReference type="ARBA" id="ARBA00023242"/>
    </source>
</evidence>
<dbReference type="GO" id="GO:1990414">
    <property type="term" value="P:replication-born double-strand break repair via sister chromatid exchange"/>
    <property type="evidence" value="ECO:0007669"/>
    <property type="project" value="TreeGrafter"/>
</dbReference>